<dbReference type="InterPro" id="IPR000182">
    <property type="entry name" value="GNAT_dom"/>
</dbReference>
<feature type="domain" description="N-acetyltransferase" evidence="2">
    <location>
        <begin position="8"/>
        <end position="178"/>
    </location>
</feature>
<evidence type="ECO:0000313" key="5">
    <source>
        <dbReference type="Proteomes" id="UP000037405"/>
    </source>
</evidence>
<dbReference type="GO" id="GO:0016410">
    <property type="term" value="F:N-acyltransferase activity"/>
    <property type="evidence" value="ECO:0007669"/>
    <property type="project" value="TreeGrafter"/>
</dbReference>
<organism evidence="3 5">
    <name type="scientific">Rossellomorea marisflavi</name>
    <dbReference type="NCBI Taxonomy" id="189381"/>
    <lineage>
        <taxon>Bacteria</taxon>
        <taxon>Bacillati</taxon>
        <taxon>Bacillota</taxon>
        <taxon>Bacilli</taxon>
        <taxon>Bacillales</taxon>
        <taxon>Bacillaceae</taxon>
        <taxon>Rossellomorea</taxon>
    </lineage>
</organism>
<reference evidence="3" key="2">
    <citation type="submission" date="2015-07" db="EMBL/GenBank/DDBJ databases">
        <title>MeaNS - Measles Nucleotide Surveillance Program.</title>
        <authorList>
            <person name="Tran T."/>
            <person name="Druce J."/>
        </authorList>
    </citation>
    <scope>NUCLEOTIDE SEQUENCE</scope>
    <source>
        <strain evidence="3">JCM 11544</strain>
    </source>
</reference>
<dbReference type="GeneID" id="89533930"/>
<reference evidence="5" key="1">
    <citation type="submission" date="2015-07" db="EMBL/GenBank/DDBJ databases">
        <title>Fjat-14235 jcm11544.</title>
        <authorList>
            <person name="Liu B."/>
            <person name="Wang J."/>
            <person name="Zhu Y."/>
            <person name="Liu G."/>
            <person name="Chen Q."/>
            <person name="Chen Z."/>
            <person name="Lan J."/>
            <person name="Che J."/>
            <person name="Ge C."/>
            <person name="Shi H."/>
            <person name="Pan Z."/>
            <person name="Liu X."/>
        </authorList>
    </citation>
    <scope>NUCLEOTIDE SEQUENCE [LARGE SCALE GENOMIC DNA]</scope>
    <source>
        <strain evidence="5">JCM 11544</strain>
    </source>
</reference>
<dbReference type="SUPFAM" id="SSF55729">
    <property type="entry name" value="Acyl-CoA N-acyltransferases (Nat)"/>
    <property type="match status" value="1"/>
</dbReference>
<dbReference type="EMBL" id="VTEQ01000003">
    <property type="protein sequence ID" value="TYS54324.1"/>
    <property type="molecule type" value="Genomic_DNA"/>
</dbReference>
<accession>A0A0M0GRH2</accession>
<dbReference type="Proteomes" id="UP000322997">
    <property type="component" value="Unassembled WGS sequence"/>
</dbReference>
<evidence type="ECO:0000313" key="4">
    <source>
        <dbReference type="EMBL" id="TYS54324.1"/>
    </source>
</evidence>
<evidence type="ECO:0000256" key="1">
    <source>
        <dbReference type="ARBA" id="ARBA00023251"/>
    </source>
</evidence>
<evidence type="ECO:0000313" key="3">
    <source>
        <dbReference type="EMBL" id="KON92535.1"/>
    </source>
</evidence>
<dbReference type="Proteomes" id="UP000037405">
    <property type="component" value="Unassembled WGS sequence"/>
</dbReference>
<dbReference type="InterPro" id="IPR016181">
    <property type="entry name" value="Acyl_CoA_acyltransferase"/>
</dbReference>
<gene>
    <name evidence="3" type="ORF">AF331_08875</name>
    <name evidence="4" type="ORF">FZC83_14040</name>
</gene>
<dbReference type="EMBL" id="LGUE01000001">
    <property type="protein sequence ID" value="KON92535.1"/>
    <property type="molecule type" value="Genomic_DNA"/>
</dbReference>
<dbReference type="PROSITE" id="PS51186">
    <property type="entry name" value="GNAT"/>
    <property type="match status" value="1"/>
</dbReference>
<protein>
    <submittedName>
        <fullName evidence="3">2-aminoglycoside phosphotransferase</fullName>
    </submittedName>
    <submittedName>
        <fullName evidence="4">GNAT family N-acetyltransferase</fullName>
    </submittedName>
</protein>
<dbReference type="PANTHER" id="PTHR31438:SF1">
    <property type="entry name" value="LYSINE N-ACYLTRANSFERASE C17G9.06C-RELATED"/>
    <property type="match status" value="1"/>
</dbReference>
<reference evidence="4 6" key="3">
    <citation type="submission" date="2019-08" db="EMBL/GenBank/DDBJ databases">
        <title>Bacillus genomes from the desert of Cuatro Cienegas, Coahuila.</title>
        <authorList>
            <person name="Olmedo-Alvarez G."/>
        </authorList>
    </citation>
    <scope>NUCLEOTIDE SEQUENCE [LARGE SCALE GENOMIC DNA]</scope>
    <source>
        <strain evidence="4 6">CH108_3D</strain>
    </source>
</reference>
<dbReference type="STRING" id="189381.GCA_900166615_02477"/>
<dbReference type="RefSeq" id="WP_053427688.1">
    <property type="nucleotide sequence ID" value="NZ_BSED01000292.1"/>
</dbReference>
<dbReference type="OrthoDB" id="9795206at2"/>
<dbReference type="PATRIC" id="fig|189381.12.peg.1953"/>
<evidence type="ECO:0000313" key="6">
    <source>
        <dbReference type="Proteomes" id="UP000322997"/>
    </source>
</evidence>
<proteinExistence type="predicted"/>
<dbReference type="Gene3D" id="3.40.630.30">
    <property type="match status" value="1"/>
</dbReference>
<dbReference type="Pfam" id="PF13523">
    <property type="entry name" value="Acetyltransf_8"/>
    <property type="match status" value="1"/>
</dbReference>
<evidence type="ECO:0000259" key="2">
    <source>
        <dbReference type="PROSITE" id="PS51186"/>
    </source>
</evidence>
<dbReference type="PANTHER" id="PTHR31438">
    <property type="entry name" value="LYSINE N-ACYLTRANSFERASE C17G9.06C-RELATED"/>
    <property type="match status" value="1"/>
</dbReference>
<keyword evidence="1" id="KW-0046">Antibiotic resistance</keyword>
<keyword evidence="3" id="KW-0808">Transferase</keyword>
<name>A0A0M0GRH2_9BACI</name>
<keyword evidence="5" id="KW-1185">Reference proteome</keyword>
<dbReference type="GO" id="GO:0046677">
    <property type="term" value="P:response to antibiotic"/>
    <property type="evidence" value="ECO:0007669"/>
    <property type="project" value="UniProtKB-KW"/>
</dbReference>
<comment type="caution">
    <text evidence="3">The sequence shown here is derived from an EMBL/GenBank/DDBJ whole genome shotgun (WGS) entry which is preliminary data.</text>
</comment>
<sequence length="179" mass="21701">MRYEKGDIKVRPLKDEDAEFLYNWLNDPRILEYYEGRDKPFTHEMVEEAFYNDDKEKVACIVQYKGEKVGYLQYYPLDDETKLRYGYTNLDEFIYGTDQFIGDSRYWNKGVGTLMIKAMVEYFMLEKGLHRLVMDPMTWNRRAIRCYEKCGYSKARILPQNELHEGEWHDCWLMEYIPD</sequence>
<dbReference type="AlphaFoldDB" id="A0A0M0GRH2"/>